<dbReference type="Gene3D" id="6.10.140.2220">
    <property type="match status" value="1"/>
</dbReference>
<evidence type="ECO:0000256" key="2">
    <source>
        <dbReference type="ARBA" id="ARBA00022771"/>
    </source>
</evidence>
<keyword evidence="7" id="KW-1185">Reference proteome</keyword>
<dbReference type="EMBL" id="MRZV01000784">
    <property type="protein sequence ID" value="PIK44323.1"/>
    <property type="molecule type" value="Genomic_DNA"/>
</dbReference>
<dbReference type="InterPro" id="IPR029071">
    <property type="entry name" value="Ubiquitin-like_domsf"/>
</dbReference>
<dbReference type="OrthoDB" id="3169036at2759"/>
<reference evidence="6 7" key="1">
    <citation type="journal article" date="2017" name="PLoS Biol.">
        <title>The sea cucumber genome provides insights into morphological evolution and visceral regeneration.</title>
        <authorList>
            <person name="Zhang X."/>
            <person name="Sun L."/>
            <person name="Yuan J."/>
            <person name="Sun Y."/>
            <person name="Gao Y."/>
            <person name="Zhang L."/>
            <person name="Li S."/>
            <person name="Dai H."/>
            <person name="Hamel J.F."/>
            <person name="Liu C."/>
            <person name="Yu Y."/>
            <person name="Liu S."/>
            <person name="Lin W."/>
            <person name="Guo K."/>
            <person name="Jin S."/>
            <person name="Xu P."/>
            <person name="Storey K.B."/>
            <person name="Huan P."/>
            <person name="Zhang T."/>
            <person name="Zhou Y."/>
            <person name="Zhang J."/>
            <person name="Lin C."/>
            <person name="Li X."/>
            <person name="Xing L."/>
            <person name="Huo D."/>
            <person name="Sun M."/>
            <person name="Wang L."/>
            <person name="Mercier A."/>
            <person name="Li F."/>
            <person name="Yang H."/>
            <person name="Xiang J."/>
        </authorList>
    </citation>
    <scope>NUCLEOTIDE SEQUENCE [LARGE SCALE GENOMIC DNA]</scope>
    <source>
        <strain evidence="6">Shaxun</strain>
        <tissue evidence="6">Muscle</tissue>
    </source>
</reference>
<protein>
    <recommendedName>
        <fullName evidence="5">MYND-type domain-containing protein</fullName>
    </recommendedName>
</protein>
<organism evidence="6 7">
    <name type="scientific">Stichopus japonicus</name>
    <name type="common">Sea cucumber</name>
    <dbReference type="NCBI Taxonomy" id="307972"/>
    <lineage>
        <taxon>Eukaryota</taxon>
        <taxon>Metazoa</taxon>
        <taxon>Echinodermata</taxon>
        <taxon>Eleutherozoa</taxon>
        <taxon>Echinozoa</taxon>
        <taxon>Holothuroidea</taxon>
        <taxon>Aspidochirotacea</taxon>
        <taxon>Aspidochirotida</taxon>
        <taxon>Stichopodidae</taxon>
        <taxon>Apostichopus</taxon>
    </lineage>
</organism>
<dbReference type="PROSITE" id="PS50865">
    <property type="entry name" value="ZF_MYND_2"/>
    <property type="match status" value="1"/>
</dbReference>
<dbReference type="Pfam" id="PF01753">
    <property type="entry name" value="zf-MYND"/>
    <property type="match status" value="1"/>
</dbReference>
<dbReference type="Proteomes" id="UP000230750">
    <property type="component" value="Unassembled WGS sequence"/>
</dbReference>
<accession>A0A2G8K8N1</accession>
<keyword evidence="2 4" id="KW-0863">Zinc-finger</keyword>
<feature type="domain" description="MYND-type" evidence="5">
    <location>
        <begin position="1"/>
        <end position="32"/>
    </location>
</feature>
<sequence>MVVAKRCSRCKHSFYCSRRCQIKDWSNHKRLCQVIADRQSGDQEMKISHKLCMDQTANNRIQSDKEVNNSKDSHFTQTFSAFADNERTEKHSESNDNDAAKFVNITVMSNKKKHKLNVNITLSSTQMWDNIAAKIHVPAEQLKMIHKGHKIDKDDIHRVMAEKAVFQAIGMESLNEEGLDPDNISYIMRKMSTDRNTAISALRLKGDVIDAILYLGNR</sequence>
<keyword evidence="1" id="KW-0479">Metal-binding</keyword>
<gene>
    <name evidence="6" type="ORF">BSL78_18830</name>
</gene>
<evidence type="ECO:0000259" key="5">
    <source>
        <dbReference type="PROSITE" id="PS50865"/>
    </source>
</evidence>
<evidence type="ECO:0000256" key="4">
    <source>
        <dbReference type="PROSITE-ProRule" id="PRU00134"/>
    </source>
</evidence>
<dbReference type="SUPFAM" id="SSF54236">
    <property type="entry name" value="Ubiquitin-like"/>
    <property type="match status" value="1"/>
</dbReference>
<dbReference type="Gene3D" id="3.10.20.90">
    <property type="entry name" value="Phosphatidylinositol 3-kinase Catalytic Subunit, Chain A, domain 1"/>
    <property type="match status" value="1"/>
</dbReference>
<dbReference type="GO" id="GO:0008270">
    <property type="term" value="F:zinc ion binding"/>
    <property type="evidence" value="ECO:0007669"/>
    <property type="project" value="UniProtKB-KW"/>
</dbReference>
<proteinExistence type="predicted"/>
<dbReference type="InterPro" id="IPR002893">
    <property type="entry name" value="Znf_MYND"/>
</dbReference>
<name>A0A2G8K8N1_STIJA</name>
<comment type="caution">
    <text evidence="6">The sequence shown here is derived from an EMBL/GenBank/DDBJ whole genome shotgun (WGS) entry which is preliminary data.</text>
</comment>
<evidence type="ECO:0000313" key="7">
    <source>
        <dbReference type="Proteomes" id="UP000230750"/>
    </source>
</evidence>
<dbReference type="SUPFAM" id="SSF144232">
    <property type="entry name" value="HIT/MYND zinc finger-like"/>
    <property type="match status" value="1"/>
</dbReference>
<evidence type="ECO:0000256" key="3">
    <source>
        <dbReference type="ARBA" id="ARBA00022833"/>
    </source>
</evidence>
<evidence type="ECO:0000256" key="1">
    <source>
        <dbReference type="ARBA" id="ARBA00022723"/>
    </source>
</evidence>
<dbReference type="AlphaFoldDB" id="A0A2G8K8N1"/>
<keyword evidence="3" id="KW-0862">Zinc</keyword>
<evidence type="ECO:0000313" key="6">
    <source>
        <dbReference type="EMBL" id="PIK44323.1"/>
    </source>
</evidence>